<dbReference type="KEGG" id="spav:Spa2297_34180"/>
<evidence type="ECO:0000313" key="1">
    <source>
        <dbReference type="EMBL" id="ANJ12118.1"/>
    </source>
</evidence>
<evidence type="ECO:0000313" key="2">
    <source>
        <dbReference type="Proteomes" id="UP000078468"/>
    </source>
</evidence>
<keyword evidence="1" id="KW-0614">Plasmid</keyword>
<accession>A0A191VB63</accession>
<dbReference type="EMBL" id="CP015867">
    <property type="protein sequence ID" value="ANJ12118.1"/>
    <property type="molecule type" value="Genomic_DNA"/>
</dbReference>
<name>A0A191VB63_9ACTN</name>
<sequence length="81" mass="9034">MLSTMRARKRHLRLMRVAHRVLQDAMVTTSQDIGRVTPAQVACLAFARHEMRIDDEEAADYLAAALADRGLPTDHRPAPAV</sequence>
<dbReference type="AlphaFoldDB" id="A0A191VB63"/>
<geneLocation type="plasmid" evidence="2">
    <name>pspa1</name>
</geneLocation>
<dbReference type="RefSeq" id="WP_064732446.1">
    <property type="nucleotide sequence ID" value="NZ_BMRX01000028.1"/>
</dbReference>
<organism evidence="1 2">
    <name type="scientific">Streptomyces parvulus</name>
    <dbReference type="NCBI Taxonomy" id="146923"/>
    <lineage>
        <taxon>Bacteria</taxon>
        <taxon>Bacillati</taxon>
        <taxon>Actinomycetota</taxon>
        <taxon>Actinomycetes</taxon>
        <taxon>Kitasatosporales</taxon>
        <taxon>Streptomycetaceae</taxon>
        <taxon>Streptomyces</taxon>
    </lineage>
</organism>
<dbReference type="GeneID" id="91309951"/>
<gene>
    <name evidence="1" type="ORF">Spa2297_34180</name>
</gene>
<dbReference type="Proteomes" id="UP000078468">
    <property type="component" value="Plasmid pspa1"/>
</dbReference>
<proteinExistence type="predicted"/>
<protein>
    <submittedName>
        <fullName evidence="1">Uncharacterized protein</fullName>
    </submittedName>
</protein>
<reference evidence="1 2" key="1">
    <citation type="submission" date="2016-05" db="EMBL/GenBank/DDBJ databases">
        <title>Non-Contiguous Finished Genome Sequence of Streptomyces parvulus 2297 Integrated Site-Specifically with Actinophage R4.</title>
        <authorList>
            <person name="Nishizawa T."/>
            <person name="Miura T."/>
            <person name="Harada C."/>
            <person name="Guo Y."/>
            <person name="Narisawa K."/>
            <person name="Ohta H."/>
            <person name="Takahashi H."/>
            <person name="Shirai M."/>
        </authorList>
    </citation>
    <scope>NUCLEOTIDE SEQUENCE [LARGE SCALE GENOMIC DNA]</scope>
    <source>
        <strain evidence="1 2">2297</strain>
        <plasmid evidence="2">pspa1</plasmid>
    </source>
</reference>